<dbReference type="EMBL" id="VHIR01000005">
    <property type="protein sequence ID" value="TQE43897.1"/>
    <property type="molecule type" value="Genomic_DNA"/>
</dbReference>
<feature type="transmembrane region" description="Helical" evidence="1">
    <location>
        <begin position="129"/>
        <end position="146"/>
    </location>
</feature>
<proteinExistence type="predicted"/>
<feature type="transmembrane region" description="Helical" evidence="1">
    <location>
        <begin position="20"/>
        <end position="42"/>
    </location>
</feature>
<feature type="transmembrane region" description="Helical" evidence="1">
    <location>
        <begin position="257"/>
        <end position="276"/>
    </location>
</feature>
<keyword evidence="3" id="KW-1185">Reference proteome</keyword>
<accession>A0A540R8H2</accession>
<feature type="transmembrane region" description="Helical" evidence="1">
    <location>
        <begin position="152"/>
        <end position="169"/>
    </location>
</feature>
<feature type="transmembrane region" description="Helical" evidence="1">
    <location>
        <begin position="77"/>
        <end position="96"/>
    </location>
</feature>
<dbReference type="RefSeq" id="WP_141628755.1">
    <property type="nucleotide sequence ID" value="NZ_VHIR01000005.1"/>
</dbReference>
<organism evidence="2 3">
    <name type="scientific">Corynebacterium phoceense</name>
    <dbReference type="NCBI Taxonomy" id="1686286"/>
    <lineage>
        <taxon>Bacteria</taxon>
        <taxon>Bacillati</taxon>
        <taxon>Actinomycetota</taxon>
        <taxon>Actinomycetes</taxon>
        <taxon>Mycobacteriales</taxon>
        <taxon>Corynebacteriaceae</taxon>
        <taxon>Corynebacterium</taxon>
    </lineage>
</organism>
<evidence type="ECO:0000313" key="3">
    <source>
        <dbReference type="Proteomes" id="UP000318080"/>
    </source>
</evidence>
<gene>
    <name evidence="2" type="ORF">EJK80_05020</name>
</gene>
<evidence type="ECO:0000256" key="1">
    <source>
        <dbReference type="SAM" id="Phobius"/>
    </source>
</evidence>
<feature type="transmembrane region" description="Helical" evidence="1">
    <location>
        <begin position="102"/>
        <end position="122"/>
    </location>
</feature>
<protein>
    <recommendedName>
        <fullName evidence="4">DUF2339 domain-containing protein</fullName>
    </recommendedName>
</protein>
<feature type="transmembrane region" description="Helical" evidence="1">
    <location>
        <begin position="48"/>
        <end position="65"/>
    </location>
</feature>
<reference evidence="2 3" key="1">
    <citation type="submission" date="2019-06" db="EMBL/GenBank/DDBJ databases">
        <title>Draft genome of C. phoceense Strain 272.</title>
        <authorList>
            <person name="Pacheco L.G.C."/>
            <person name="Barberis C.M."/>
            <person name="Almuzara M.N."/>
            <person name="Traglia G.M."/>
            <person name="Santos C.S."/>
            <person name="Rocha D.J.P.G."/>
            <person name="Aguiar E.R.G.R."/>
            <person name="Vay C.A."/>
        </authorList>
    </citation>
    <scope>NUCLEOTIDE SEQUENCE [LARGE SCALE GENOMIC DNA]</scope>
    <source>
        <strain evidence="2 3">272</strain>
    </source>
</reference>
<name>A0A540R8H2_9CORY</name>
<keyword evidence="1" id="KW-1133">Transmembrane helix</keyword>
<keyword evidence="1" id="KW-0472">Membrane</keyword>
<feature type="transmembrane region" description="Helical" evidence="1">
    <location>
        <begin position="176"/>
        <end position="193"/>
    </location>
</feature>
<feature type="transmembrane region" description="Helical" evidence="1">
    <location>
        <begin position="233"/>
        <end position="251"/>
    </location>
</feature>
<dbReference type="Proteomes" id="UP000318080">
    <property type="component" value="Unassembled WGS sequence"/>
</dbReference>
<dbReference type="AlphaFoldDB" id="A0A540R8H2"/>
<sequence length="321" mass="33427">MGSPQARTPRDRESTLIKAVAIGGGVITLAGVAFLVAVAIQAGLLGPAGRVILAYIVSAALLAAAHHFRAKAPAASVTALLATGLYTALATTWLMALELEWIPAWIAPPIMAVIYLAVGAYAVRVNQRAATGTWLAGGAAVGAVTFSAFNIYYAGSTLVFLIPLIIVGMGIAHKNYGISAIGALSSILVYMSVGRPDVWISLDVVTVEALVTAVILAVLGLKFRISSPYSDFKIHWGVYPAILVVGAAIVANSMWTVWLVAVVTAGLLVLALRAPFGSAATETKMTPAADLCAWMLRALPIVLVATTRSPTWGSHRPYPAV</sequence>
<comment type="caution">
    <text evidence="2">The sequence shown here is derived from an EMBL/GenBank/DDBJ whole genome shotgun (WGS) entry which is preliminary data.</text>
</comment>
<evidence type="ECO:0008006" key="4">
    <source>
        <dbReference type="Google" id="ProtNLM"/>
    </source>
</evidence>
<keyword evidence="1" id="KW-0812">Transmembrane</keyword>
<feature type="transmembrane region" description="Helical" evidence="1">
    <location>
        <begin position="199"/>
        <end position="221"/>
    </location>
</feature>
<evidence type="ECO:0000313" key="2">
    <source>
        <dbReference type="EMBL" id="TQE43897.1"/>
    </source>
</evidence>